<proteinExistence type="predicted"/>
<dbReference type="AlphaFoldDB" id="A0A6G0TFK8"/>
<dbReference type="EMBL" id="VYZN01000040">
    <property type="protein sequence ID" value="KAE9532032.1"/>
    <property type="molecule type" value="Genomic_DNA"/>
</dbReference>
<sequence>MIDTFEQNRSNKIWTELWININKFMIENGLSIDSSNDAELGGFTPSRPKRLRKEPHHLNNYFKLCDVDVVTLKSEMLVAKNCIIRLNKQENVELEDLKKLLLDKTVYPNLYSLLQVALSIPVSSATCERSFSAMRRIKTWLRTSMHQERFTNLSLIHIEREISNNICTDNILDKFSKKDRRFSF</sequence>
<dbReference type="GO" id="GO:0046983">
    <property type="term" value="F:protein dimerization activity"/>
    <property type="evidence" value="ECO:0007669"/>
    <property type="project" value="InterPro"/>
</dbReference>
<keyword evidence="3" id="KW-1185">Reference proteome</keyword>
<dbReference type="OrthoDB" id="10068424at2759"/>
<evidence type="ECO:0000259" key="1">
    <source>
        <dbReference type="Pfam" id="PF05699"/>
    </source>
</evidence>
<organism evidence="2 3">
    <name type="scientific">Aphis glycines</name>
    <name type="common">Soybean aphid</name>
    <dbReference type="NCBI Taxonomy" id="307491"/>
    <lineage>
        <taxon>Eukaryota</taxon>
        <taxon>Metazoa</taxon>
        <taxon>Ecdysozoa</taxon>
        <taxon>Arthropoda</taxon>
        <taxon>Hexapoda</taxon>
        <taxon>Insecta</taxon>
        <taxon>Pterygota</taxon>
        <taxon>Neoptera</taxon>
        <taxon>Paraneoptera</taxon>
        <taxon>Hemiptera</taxon>
        <taxon>Sternorrhyncha</taxon>
        <taxon>Aphidomorpha</taxon>
        <taxon>Aphidoidea</taxon>
        <taxon>Aphididae</taxon>
        <taxon>Aphidini</taxon>
        <taxon>Aphis</taxon>
        <taxon>Aphis</taxon>
    </lineage>
</organism>
<accession>A0A6G0TFK8</accession>
<dbReference type="PANTHER" id="PTHR46289">
    <property type="entry name" value="52 KDA REPRESSOR OF THE INHIBITOR OF THE PROTEIN KINASE-LIKE PROTEIN-RELATED"/>
    <property type="match status" value="1"/>
</dbReference>
<dbReference type="Pfam" id="PF05699">
    <property type="entry name" value="Dimer_Tnp_hAT"/>
    <property type="match status" value="1"/>
</dbReference>
<dbReference type="Proteomes" id="UP000475862">
    <property type="component" value="Unassembled WGS sequence"/>
</dbReference>
<dbReference type="InterPro" id="IPR012337">
    <property type="entry name" value="RNaseH-like_sf"/>
</dbReference>
<name>A0A6G0TFK8_APHGL</name>
<dbReference type="InterPro" id="IPR008906">
    <property type="entry name" value="HATC_C_dom"/>
</dbReference>
<evidence type="ECO:0000313" key="3">
    <source>
        <dbReference type="Proteomes" id="UP000475862"/>
    </source>
</evidence>
<evidence type="ECO:0000313" key="2">
    <source>
        <dbReference type="EMBL" id="KAE9532032.1"/>
    </source>
</evidence>
<protein>
    <recommendedName>
        <fullName evidence="1">HAT C-terminal dimerisation domain-containing protein</fullName>
    </recommendedName>
</protein>
<gene>
    <name evidence="2" type="ORF">AGLY_010234</name>
</gene>
<dbReference type="PANTHER" id="PTHR46289:SF14">
    <property type="entry name" value="DUF4371 DOMAIN-CONTAINING PROTEIN"/>
    <property type="match status" value="1"/>
</dbReference>
<reference evidence="2 3" key="1">
    <citation type="submission" date="2019-08" db="EMBL/GenBank/DDBJ databases">
        <title>The genome of the soybean aphid Biotype 1, its phylome, world population structure and adaptation to the North American continent.</title>
        <authorList>
            <person name="Giordano R."/>
            <person name="Donthu R.K."/>
            <person name="Hernandez A.G."/>
            <person name="Wright C.L."/>
            <person name="Zimin A.V."/>
        </authorList>
    </citation>
    <scope>NUCLEOTIDE SEQUENCE [LARGE SCALE GENOMIC DNA]</scope>
    <source>
        <tissue evidence="2">Whole aphids</tissue>
    </source>
</reference>
<feature type="domain" description="HAT C-terminal dimerisation" evidence="1">
    <location>
        <begin position="97"/>
        <end position="161"/>
    </location>
</feature>
<dbReference type="InterPro" id="IPR052958">
    <property type="entry name" value="IFN-induced_PKR_regulator"/>
</dbReference>
<dbReference type="SUPFAM" id="SSF53098">
    <property type="entry name" value="Ribonuclease H-like"/>
    <property type="match status" value="1"/>
</dbReference>
<comment type="caution">
    <text evidence="2">The sequence shown here is derived from an EMBL/GenBank/DDBJ whole genome shotgun (WGS) entry which is preliminary data.</text>
</comment>